<comment type="similarity">
    <text evidence="1">Belongs to the AfsR/DnrI/RedD regulatory family.</text>
</comment>
<dbReference type="GO" id="GO:0003677">
    <property type="term" value="F:DNA binding"/>
    <property type="evidence" value="ECO:0007669"/>
    <property type="project" value="UniProtKB-UniRule"/>
</dbReference>
<dbReference type="InterPro" id="IPR049052">
    <property type="entry name" value="nSTAND1"/>
</dbReference>
<dbReference type="GO" id="GO:0000160">
    <property type="term" value="P:phosphorelay signal transduction system"/>
    <property type="evidence" value="ECO:0007669"/>
    <property type="project" value="InterPro"/>
</dbReference>
<name>A0A7W7FVX8_9PSEU</name>
<evidence type="ECO:0000256" key="2">
    <source>
        <dbReference type="ARBA" id="ARBA00023125"/>
    </source>
</evidence>
<evidence type="ECO:0000259" key="4">
    <source>
        <dbReference type="PROSITE" id="PS51755"/>
    </source>
</evidence>
<dbReference type="PROSITE" id="PS51755">
    <property type="entry name" value="OMPR_PHOB"/>
    <property type="match status" value="1"/>
</dbReference>
<dbReference type="Pfam" id="PF20703">
    <property type="entry name" value="nSTAND1"/>
    <property type="match status" value="1"/>
</dbReference>
<dbReference type="Pfam" id="PF03704">
    <property type="entry name" value="BTAD"/>
    <property type="match status" value="1"/>
</dbReference>
<reference evidence="5 6" key="1">
    <citation type="submission" date="2020-08" db="EMBL/GenBank/DDBJ databases">
        <title>Sequencing the genomes of 1000 actinobacteria strains.</title>
        <authorList>
            <person name="Klenk H.-P."/>
        </authorList>
    </citation>
    <scope>NUCLEOTIDE SEQUENCE [LARGE SCALE GENOMIC DNA]</scope>
    <source>
        <strain evidence="5 6">DSM 44230</strain>
    </source>
</reference>
<evidence type="ECO:0000256" key="1">
    <source>
        <dbReference type="ARBA" id="ARBA00005820"/>
    </source>
</evidence>
<dbReference type="InterPro" id="IPR036388">
    <property type="entry name" value="WH-like_DNA-bd_sf"/>
</dbReference>
<evidence type="ECO:0000313" key="5">
    <source>
        <dbReference type="EMBL" id="MBB4678998.1"/>
    </source>
</evidence>
<dbReference type="GO" id="GO:0006355">
    <property type="term" value="P:regulation of DNA-templated transcription"/>
    <property type="evidence" value="ECO:0007669"/>
    <property type="project" value="InterPro"/>
</dbReference>
<dbReference type="InterPro" id="IPR011990">
    <property type="entry name" value="TPR-like_helical_dom_sf"/>
</dbReference>
<keyword evidence="2 3" id="KW-0238">DNA-binding</keyword>
<comment type="caution">
    <text evidence="5">The sequence shown here is derived from an EMBL/GenBank/DDBJ whole genome shotgun (WGS) entry which is preliminary data.</text>
</comment>
<proteinExistence type="inferred from homology"/>
<dbReference type="SUPFAM" id="SSF48452">
    <property type="entry name" value="TPR-like"/>
    <property type="match status" value="3"/>
</dbReference>
<dbReference type="PANTHER" id="PTHR47691">
    <property type="entry name" value="REGULATOR-RELATED"/>
    <property type="match status" value="1"/>
</dbReference>
<sequence>MRFGVLGPLTAWTADGTPAPVQEAKVRALLAALLTQGGRPVSADRLVLDLWGDEIPANPLGALQTKVSRLRRAIGRDLVESGPAGYRLRAEVDAAEFADLLAAAQDAPPRERAGLLVRALELWRGPAYAEFADEDFARPVAQHLEEQRLVAVELLGAARLELGEVAEALAGIDEPARRHPLRERLHAVRLRALYLAGRQAEALTEYAGLRTRLATELGADPGPELAGLHESMLRQDPGLRVAVRSRTNLPAALTELIGREHTVRAVRALLTRHRLVTLTGPGGVGKTSLALAAAEPGPEYPDGVWLIELAGHPGATACTAAEIAESVAGVLHVRDDSGAGLAAHLAEALRDQRLLLVLDNCEHALAPAADLIAHLLRAAPGLRVLATSREPLGVPGERLEAVPPLAPADAVRLLTQRAEAAGADLSAVTPEQLSALCLRLDSLPLALELAAPRLRVLGLTELLSRVDDRFRLLTTGGRLVPPRQRTLRAVIDWSWDLLTEPERIVLRRLAVHAEGATLAAAEAVSAAPPIPAEDVLDLVARLVDRSLVVVADGPRYRLLESIGDYARTRLGEAGELAEVRDRHLACYLELAENARLRDAGQREWLPRLDRESANLRRALDTAVETADADRALRLVRAQTWYWFLRGRLSEAERQLRLALSVPGAHPLRDTVTALLTGITLLRRGAADPDIRGQALEESTMDADTTWFLSFCLGYTGADLTASASRLAEVSTVDPWLRAITLATTSYLTIMRGDLRTAAEQAAESLAVFVDLGEVWGRSQATFALSTVAEITGDYPRSADLRGTALELAQEHGLWPDVADQLTGLARLDLLTGNHSRAQARHEQARRLSVEHGYHTGVIHAELGLAMGTRRTGDLDTAAELFHRVLSWHQDVSYAPGIALAHAELGFIAELRGHPEEALAAHTTSLTAAEISGDPRAVALAKEGLAGAHSLAGDYNQASTLLAEAAAHRAATGAPLPPAERGDVDRIEARIAASVQRQR</sequence>
<dbReference type="SMART" id="SM01043">
    <property type="entry name" value="BTAD"/>
    <property type="match status" value="1"/>
</dbReference>
<dbReference type="PANTHER" id="PTHR47691:SF3">
    <property type="entry name" value="HTH-TYPE TRANSCRIPTIONAL REGULATOR RV0890C-RELATED"/>
    <property type="match status" value="1"/>
</dbReference>
<dbReference type="PRINTS" id="PR00364">
    <property type="entry name" value="DISEASERSIST"/>
</dbReference>
<dbReference type="SUPFAM" id="SSF46894">
    <property type="entry name" value="C-terminal effector domain of the bipartite response regulators"/>
    <property type="match status" value="1"/>
</dbReference>
<dbReference type="CDD" id="cd15831">
    <property type="entry name" value="BTAD"/>
    <property type="match status" value="1"/>
</dbReference>
<feature type="domain" description="OmpR/PhoB-type" evidence="4">
    <location>
        <begin position="1"/>
        <end position="90"/>
    </location>
</feature>
<dbReference type="InterPro" id="IPR001867">
    <property type="entry name" value="OmpR/PhoB-type_DNA-bd"/>
</dbReference>
<evidence type="ECO:0000256" key="3">
    <source>
        <dbReference type="PROSITE-ProRule" id="PRU01091"/>
    </source>
</evidence>
<gene>
    <name evidence="5" type="ORF">HNR67_005116</name>
</gene>
<dbReference type="InterPro" id="IPR027417">
    <property type="entry name" value="P-loop_NTPase"/>
</dbReference>
<dbReference type="SUPFAM" id="SSF52540">
    <property type="entry name" value="P-loop containing nucleoside triphosphate hydrolases"/>
    <property type="match status" value="1"/>
</dbReference>
<dbReference type="SMART" id="SM00862">
    <property type="entry name" value="Trans_reg_C"/>
    <property type="match status" value="1"/>
</dbReference>
<accession>A0A7W7FVX8</accession>
<protein>
    <submittedName>
        <fullName evidence="5">Putative ATPase</fullName>
    </submittedName>
</protein>
<dbReference type="InterPro" id="IPR005158">
    <property type="entry name" value="BTAD"/>
</dbReference>
<dbReference type="AlphaFoldDB" id="A0A7W7FVX8"/>
<feature type="DNA-binding region" description="OmpR/PhoB-type" evidence="3">
    <location>
        <begin position="1"/>
        <end position="90"/>
    </location>
</feature>
<organism evidence="5 6">
    <name type="scientific">Crossiella cryophila</name>
    <dbReference type="NCBI Taxonomy" id="43355"/>
    <lineage>
        <taxon>Bacteria</taxon>
        <taxon>Bacillati</taxon>
        <taxon>Actinomycetota</taxon>
        <taxon>Actinomycetes</taxon>
        <taxon>Pseudonocardiales</taxon>
        <taxon>Pseudonocardiaceae</taxon>
        <taxon>Crossiella</taxon>
    </lineage>
</organism>
<dbReference type="Proteomes" id="UP000533598">
    <property type="component" value="Unassembled WGS sequence"/>
</dbReference>
<dbReference type="Gene3D" id="1.10.10.10">
    <property type="entry name" value="Winged helix-like DNA-binding domain superfamily/Winged helix DNA-binding domain"/>
    <property type="match status" value="1"/>
</dbReference>
<dbReference type="Gene3D" id="1.25.40.10">
    <property type="entry name" value="Tetratricopeptide repeat domain"/>
    <property type="match status" value="2"/>
</dbReference>
<evidence type="ECO:0000313" key="6">
    <source>
        <dbReference type="Proteomes" id="UP000533598"/>
    </source>
</evidence>
<dbReference type="EMBL" id="JACHMH010000001">
    <property type="protein sequence ID" value="MBB4678998.1"/>
    <property type="molecule type" value="Genomic_DNA"/>
</dbReference>
<dbReference type="RefSeq" id="WP_185004798.1">
    <property type="nucleotide sequence ID" value="NZ_BAAAUI010000046.1"/>
</dbReference>
<keyword evidence="6" id="KW-1185">Reference proteome</keyword>
<dbReference type="InterPro" id="IPR016032">
    <property type="entry name" value="Sig_transdc_resp-reg_C-effctor"/>
</dbReference>